<protein>
    <recommendedName>
        <fullName evidence="3">Type VII secretion protein EccB</fullName>
    </recommendedName>
</protein>
<organism evidence="1 2">
    <name type="scientific">Kibdelosporangium philippinense</name>
    <dbReference type="NCBI Taxonomy" id="211113"/>
    <lineage>
        <taxon>Bacteria</taxon>
        <taxon>Bacillati</taxon>
        <taxon>Actinomycetota</taxon>
        <taxon>Actinomycetes</taxon>
        <taxon>Pseudonocardiales</taxon>
        <taxon>Pseudonocardiaceae</taxon>
        <taxon>Kibdelosporangium</taxon>
    </lineage>
</organism>
<evidence type="ECO:0008006" key="3">
    <source>
        <dbReference type="Google" id="ProtNLM"/>
    </source>
</evidence>
<dbReference type="Proteomes" id="UP001521150">
    <property type="component" value="Unassembled WGS sequence"/>
</dbReference>
<dbReference type="EMBL" id="JAJVCN010000002">
    <property type="protein sequence ID" value="MCE7005555.1"/>
    <property type="molecule type" value="Genomic_DNA"/>
</dbReference>
<accession>A0ABS8ZCN5</accession>
<proteinExistence type="predicted"/>
<reference evidence="1 2" key="1">
    <citation type="submission" date="2021-12" db="EMBL/GenBank/DDBJ databases">
        <title>Genome sequence of Kibdelosporangium philippinense ATCC 49844.</title>
        <authorList>
            <person name="Fedorov E.A."/>
            <person name="Omeragic M."/>
            <person name="Shalygina K.F."/>
            <person name="Maclea K.S."/>
        </authorList>
    </citation>
    <scope>NUCLEOTIDE SEQUENCE [LARGE SCALE GENOMIC DNA]</scope>
    <source>
        <strain evidence="1 2">ATCC 49844</strain>
    </source>
</reference>
<name>A0ABS8ZCN5_9PSEU</name>
<comment type="caution">
    <text evidence="1">The sequence shown here is derived from an EMBL/GenBank/DDBJ whole genome shotgun (WGS) entry which is preliminary data.</text>
</comment>
<sequence>MSHIDLPPYGPIPDDVRDRIRRKVQRRIRKPRYRTPVGVAAAVTLLAAGALVITDKPDGPVELAMPTPESVAMDRCWAAIQKSGETGRYPHRDQWRVAVTHASVNSPVTVVGITSDAPPFFCQTTETTVTVSAPTTEPRYAKGTKTAALLFDANGIVAGVMGPGWPAARIYQPPRPPGFVLNEQGMFIYLAATHLDGPVLVKRAERDNRFPEGEPLPDIELPLPQNPAVTVVDRPAPAKDRTSERGAELDQCLAESTSSGLQSAGSFGPGAQVTRDGAVQTMARSETWIASCSLQGVREAGSHTGRFLLGAPLSVINPEVPIGVDTGFLYTGNKPLATLGGTVPARTRRMQIDWDGKATASADIANATFLVIVPDGVPANSRTPPTVQLFDINETMFHSGPLLRYLQPK</sequence>
<evidence type="ECO:0000313" key="2">
    <source>
        <dbReference type="Proteomes" id="UP001521150"/>
    </source>
</evidence>
<dbReference type="RefSeq" id="WP_233727128.1">
    <property type="nucleotide sequence ID" value="NZ_JAJVCN010000002.1"/>
</dbReference>
<evidence type="ECO:0000313" key="1">
    <source>
        <dbReference type="EMBL" id="MCE7005555.1"/>
    </source>
</evidence>
<keyword evidence="2" id="KW-1185">Reference proteome</keyword>
<gene>
    <name evidence="1" type="ORF">LWC34_22405</name>
</gene>